<evidence type="ECO:0000313" key="10">
    <source>
        <dbReference type="EMBL" id="CAG4883401.1"/>
    </source>
</evidence>
<dbReference type="NCBIfam" id="TIGR00254">
    <property type="entry name" value="GGDEF"/>
    <property type="match status" value="1"/>
</dbReference>
<dbReference type="CDD" id="cd01948">
    <property type="entry name" value="EAL"/>
    <property type="match status" value="1"/>
</dbReference>
<dbReference type="Pfam" id="PF00990">
    <property type="entry name" value="GGDEF"/>
    <property type="match status" value="1"/>
</dbReference>
<feature type="domain" description="GGDEF" evidence="9">
    <location>
        <begin position="646"/>
        <end position="780"/>
    </location>
</feature>
<dbReference type="InterPro" id="IPR001633">
    <property type="entry name" value="EAL_dom"/>
</dbReference>
<evidence type="ECO:0000256" key="4">
    <source>
        <dbReference type="ARBA" id="ARBA00023136"/>
    </source>
</evidence>
<dbReference type="EMBL" id="CAJQUM010000001">
    <property type="protein sequence ID" value="CAG4883401.1"/>
    <property type="molecule type" value="Genomic_DNA"/>
</dbReference>
<dbReference type="InterPro" id="IPR000160">
    <property type="entry name" value="GGDEF_dom"/>
</dbReference>
<keyword evidence="10" id="KW-0548">Nucleotidyltransferase</keyword>
<evidence type="ECO:0000256" key="1">
    <source>
        <dbReference type="ARBA" id="ARBA00004370"/>
    </source>
</evidence>
<evidence type="ECO:0000259" key="8">
    <source>
        <dbReference type="PROSITE" id="PS50883"/>
    </source>
</evidence>
<evidence type="ECO:0000256" key="3">
    <source>
        <dbReference type="ARBA" id="ARBA00022989"/>
    </source>
</evidence>
<dbReference type="Gene3D" id="3.30.70.270">
    <property type="match status" value="1"/>
</dbReference>
<feature type="domain" description="EAL" evidence="8">
    <location>
        <begin position="788"/>
        <end position="1039"/>
    </location>
</feature>
<dbReference type="GO" id="GO:0016020">
    <property type="term" value="C:membrane"/>
    <property type="evidence" value="ECO:0007669"/>
    <property type="project" value="UniProtKB-SubCell"/>
</dbReference>
<dbReference type="GO" id="GO:0007165">
    <property type="term" value="P:signal transduction"/>
    <property type="evidence" value="ECO:0007669"/>
    <property type="project" value="UniProtKB-ARBA"/>
</dbReference>
<name>A0A916J6N4_9PROT</name>
<dbReference type="InterPro" id="IPR000014">
    <property type="entry name" value="PAS"/>
</dbReference>
<accession>A0A916J6N4</accession>
<evidence type="ECO:0000256" key="2">
    <source>
        <dbReference type="ARBA" id="ARBA00022692"/>
    </source>
</evidence>
<dbReference type="AlphaFoldDB" id="A0A916J6N4"/>
<dbReference type="InterPro" id="IPR035965">
    <property type="entry name" value="PAS-like_dom_sf"/>
</dbReference>
<dbReference type="InterPro" id="IPR003018">
    <property type="entry name" value="GAF"/>
</dbReference>
<dbReference type="InterPro" id="IPR052155">
    <property type="entry name" value="Biofilm_reg_signaling"/>
</dbReference>
<evidence type="ECO:0000313" key="11">
    <source>
        <dbReference type="Proteomes" id="UP000742786"/>
    </source>
</evidence>
<dbReference type="SMART" id="SM00052">
    <property type="entry name" value="EAL"/>
    <property type="match status" value="1"/>
</dbReference>
<dbReference type="Gene3D" id="3.30.450.350">
    <property type="entry name" value="CHASE domain"/>
    <property type="match status" value="1"/>
</dbReference>
<dbReference type="PROSITE" id="PS50112">
    <property type="entry name" value="PAS"/>
    <property type="match status" value="1"/>
</dbReference>
<evidence type="ECO:0000259" key="9">
    <source>
        <dbReference type="PROSITE" id="PS50887"/>
    </source>
</evidence>
<dbReference type="RefSeq" id="WP_220635374.1">
    <property type="nucleotide sequence ID" value="NZ_CAJQUM010000001.1"/>
</dbReference>
<proteinExistence type="predicted"/>
<dbReference type="Pfam" id="PF13185">
    <property type="entry name" value="GAF_2"/>
    <property type="match status" value="1"/>
</dbReference>
<dbReference type="PROSITE" id="PS50883">
    <property type="entry name" value="EAL"/>
    <property type="match status" value="1"/>
</dbReference>
<keyword evidence="10" id="KW-0808">Transferase</keyword>
<feature type="domain" description="CHASE" evidence="7">
    <location>
        <begin position="109"/>
        <end position="202"/>
    </location>
</feature>
<evidence type="ECO:0000259" key="7">
    <source>
        <dbReference type="PROSITE" id="PS50839"/>
    </source>
</evidence>
<gene>
    <name evidence="10" type="ORF">GTOL_11283</name>
</gene>
<dbReference type="InterPro" id="IPR013656">
    <property type="entry name" value="PAS_4"/>
</dbReference>
<keyword evidence="11" id="KW-1185">Reference proteome</keyword>
<dbReference type="PROSITE" id="PS50839">
    <property type="entry name" value="CHASE"/>
    <property type="match status" value="1"/>
</dbReference>
<evidence type="ECO:0000256" key="5">
    <source>
        <dbReference type="SAM" id="Phobius"/>
    </source>
</evidence>
<dbReference type="SUPFAM" id="SSF55785">
    <property type="entry name" value="PYP-like sensor domain (PAS domain)"/>
    <property type="match status" value="1"/>
</dbReference>
<dbReference type="InterPro" id="IPR043128">
    <property type="entry name" value="Rev_trsase/Diguanyl_cyclase"/>
</dbReference>
<dbReference type="SUPFAM" id="SSF55781">
    <property type="entry name" value="GAF domain-like"/>
    <property type="match status" value="1"/>
</dbReference>
<dbReference type="SMART" id="SM00091">
    <property type="entry name" value="PAS"/>
    <property type="match status" value="1"/>
</dbReference>
<protein>
    <submittedName>
        <fullName evidence="10">Diguanylate cyclase</fullName>
        <ecNumber evidence="10">2.7.7.65</ecNumber>
    </submittedName>
</protein>
<dbReference type="Pfam" id="PF03924">
    <property type="entry name" value="CHASE"/>
    <property type="match status" value="1"/>
</dbReference>
<dbReference type="NCBIfam" id="TIGR00229">
    <property type="entry name" value="sensory_box"/>
    <property type="match status" value="1"/>
</dbReference>
<dbReference type="GO" id="GO:0052621">
    <property type="term" value="F:diguanylate cyclase activity"/>
    <property type="evidence" value="ECO:0007669"/>
    <property type="project" value="UniProtKB-EC"/>
</dbReference>
<keyword evidence="2 5" id="KW-0812">Transmembrane</keyword>
<keyword evidence="4 5" id="KW-0472">Membrane</keyword>
<dbReference type="PANTHER" id="PTHR44757">
    <property type="entry name" value="DIGUANYLATE CYCLASE DGCP"/>
    <property type="match status" value="1"/>
</dbReference>
<dbReference type="InterPro" id="IPR029787">
    <property type="entry name" value="Nucleotide_cyclase"/>
</dbReference>
<dbReference type="Gene3D" id="3.20.20.450">
    <property type="entry name" value="EAL domain"/>
    <property type="match status" value="1"/>
</dbReference>
<dbReference type="PROSITE" id="PS50887">
    <property type="entry name" value="GGDEF"/>
    <property type="match status" value="1"/>
</dbReference>
<comment type="subcellular location">
    <subcellularLocation>
        <location evidence="1">Membrane</location>
    </subcellularLocation>
</comment>
<dbReference type="Pfam" id="PF00563">
    <property type="entry name" value="EAL"/>
    <property type="match status" value="1"/>
</dbReference>
<evidence type="ECO:0000259" key="6">
    <source>
        <dbReference type="PROSITE" id="PS50112"/>
    </source>
</evidence>
<comment type="caution">
    <text evidence="10">The sequence shown here is derived from an EMBL/GenBank/DDBJ whole genome shotgun (WGS) entry which is preliminary data.</text>
</comment>
<dbReference type="InterPro" id="IPR006189">
    <property type="entry name" value="CHASE_dom"/>
</dbReference>
<dbReference type="SUPFAM" id="SSF55073">
    <property type="entry name" value="Nucleotide cyclase"/>
    <property type="match status" value="1"/>
</dbReference>
<reference evidence="10" key="1">
    <citation type="submission" date="2021-04" db="EMBL/GenBank/DDBJ databases">
        <authorList>
            <person name="Hornung B."/>
        </authorList>
    </citation>
    <scope>NUCLEOTIDE SEQUENCE</scope>
    <source>
        <strain evidence="10">G5G6</strain>
    </source>
</reference>
<dbReference type="Pfam" id="PF08448">
    <property type="entry name" value="PAS_4"/>
    <property type="match status" value="1"/>
</dbReference>
<sequence>MSNRHFFSSVRPLSIAAIVFVISTMASGIVIWRSEVNRLQGYRSQIMVIAQDHSQAIESTLSSVMSVTYALAALVKQGNGTIHNFEHVAGEMLHLYPGLTELVLSPGGVVTQIAPLAGNEHILGFEQFKDPLQKKEALLARDTAKLTLAGPLNLKEGGVGMVGRFPVFLERKDADSKRYFWGFTNAIVRFPEALAPSRLSSLVEDGIAYELWRINPNTGQKQTIAKSTVSPIDPEHAIVALQNANWILSLSPVKGWDDPYMLSLKISLGVLLSFLLSYIVKLLLEAKYRALNLETLVDQRTAAIKAVLANEQRLRNALDQVPSPVYIKDTNSRYTYANKQALKLHNCSAEELVGSDASRFLKPDILKKLQATEKRVLAGESTDEEIEILDAHNIRHVHREMKTPIYADAERKIISGLCGISTDITASKEAEQRLRHFNRVYAVLSGINSLIVRVRDRDTLFREACRIAVEVGQFAAAYIAILDPDSNEPHLVASSNIDARNLETLLEILKKVANETIPEAEGIRDRILVKRQPLIVNDVEHGLPLSLREASDSAGVNSLCILPLVIANQAVGVLGLRARETDVFDAGELKLLVEMSSDIAFALDHLDRADKLNYLAYYDQLTGLANATLFHERLAQYVHTSSSKKQRVALVLLDVERFKTVNDALGRQAGNALLKQLAKRLADCAGDPEEVAHLGGDHFALVMPVVQGAEQVARIIEDRAHHCFADSFQIESTELNIVAKFGIALYPDDGYNAETLFRNAEAALKKAKNSGDRYLFYTQQMNDRVTERLTLENNLRHALEREEFVLHYQPKVESQTGHIAGVEALIRWNDPRTGLVPPNQFIPLLEETGLILDVGAWALRQATKDHNHWLEAGLAAPRIAVNVSAIQLRQKNFVEVVRQSLSLGPSPPGIDLEITESLIMEDIEGNIGKLNAIRDMGLSISIDDFGTGYSSMAYLVKLPVRELKIDRSFIITMLQEPNTMTLVSSIISLAHSLGLLVVAEGVDMEEQASKLRMLRCDKMQGYLYSKPIPLEEMTTLIGK</sequence>
<dbReference type="SMART" id="SM01079">
    <property type="entry name" value="CHASE"/>
    <property type="match status" value="1"/>
</dbReference>
<dbReference type="SMART" id="SM00065">
    <property type="entry name" value="GAF"/>
    <property type="match status" value="1"/>
</dbReference>
<dbReference type="PANTHER" id="PTHR44757:SF2">
    <property type="entry name" value="BIOFILM ARCHITECTURE MAINTENANCE PROTEIN MBAA"/>
    <property type="match status" value="1"/>
</dbReference>
<dbReference type="Gene3D" id="3.30.450.20">
    <property type="entry name" value="PAS domain"/>
    <property type="match status" value="1"/>
</dbReference>
<dbReference type="Proteomes" id="UP000742786">
    <property type="component" value="Unassembled WGS sequence"/>
</dbReference>
<dbReference type="SMART" id="SM00267">
    <property type="entry name" value="GGDEF"/>
    <property type="match status" value="1"/>
</dbReference>
<dbReference type="CDD" id="cd01949">
    <property type="entry name" value="GGDEF"/>
    <property type="match status" value="1"/>
</dbReference>
<organism evidence="10 11">
    <name type="scientific">Georgfuchsia toluolica</name>
    <dbReference type="NCBI Taxonomy" id="424218"/>
    <lineage>
        <taxon>Bacteria</taxon>
        <taxon>Pseudomonadati</taxon>
        <taxon>Pseudomonadota</taxon>
        <taxon>Betaproteobacteria</taxon>
        <taxon>Nitrosomonadales</taxon>
        <taxon>Sterolibacteriaceae</taxon>
        <taxon>Georgfuchsia</taxon>
    </lineage>
</organism>
<dbReference type="InterPro" id="IPR042240">
    <property type="entry name" value="CHASE_sf"/>
</dbReference>
<dbReference type="InterPro" id="IPR029016">
    <property type="entry name" value="GAF-like_dom_sf"/>
</dbReference>
<feature type="domain" description="PAS" evidence="6">
    <location>
        <begin position="310"/>
        <end position="380"/>
    </location>
</feature>
<feature type="transmembrane region" description="Helical" evidence="5">
    <location>
        <begin position="12"/>
        <end position="32"/>
    </location>
</feature>
<dbReference type="CDD" id="cd00130">
    <property type="entry name" value="PAS"/>
    <property type="match status" value="1"/>
</dbReference>
<dbReference type="InterPro" id="IPR035919">
    <property type="entry name" value="EAL_sf"/>
</dbReference>
<dbReference type="SUPFAM" id="SSF141868">
    <property type="entry name" value="EAL domain-like"/>
    <property type="match status" value="1"/>
</dbReference>
<dbReference type="Gene3D" id="3.30.450.40">
    <property type="match status" value="1"/>
</dbReference>
<keyword evidence="3 5" id="KW-1133">Transmembrane helix</keyword>
<dbReference type="EC" id="2.7.7.65" evidence="10"/>